<accession>A0ABW4RPG1</accession>
<gene>
    <name evidence="2" type="ORF">ACFSC9_22150</name>
</gene>
<organism evidence="2 3">
    <name type="scientific">Paenibacillus wenxiniae</name>
    <dbReference type="NCBI Taxonomy" id="1636843"/>
    <lineage>
        <taxon>Bacteria</taxon>
        <taxon>Bacillati</taxon>
        <taxon>Bacillota</taxon>
        <taxon>Bacilli</taxon>
        <taxon>Bacillales</taxon>
        <taxon>Paenibacillaceae</taxon>
        <taxon>Paenibacillus</taxon>
    </lineage>
</organism>
<comment type="caution">
    <text evidence="2">The sequence shown here is derived from an EMBL/GenBank/DDBJ whole genome shotgun (WGS) entry which is preliminary data.</text>
</comment>
<dbReference type="Pfam" id="PF18934">
    <property type="entry name" value="DUF5682"/>
    <property type="match status" value="1"/>
</dbReference>
<feature type="region of interest" description="Disordered" evidence="1">
    <location>
        <begin position="1"/>
        <end position="35"/>
    </location>
</feature>
<proteinExistence type="predicted"/>
<evidence type="ECO:0000256" key="1">
    <source>
        <dbReference type="SAM" id="MobiDB-lite"/>
    </source>
</evidence>
<dbReference type="Proteomes" id="UP001597233">
    <property type="component" value="Unassembled WGS sequence"/>
</dbReference>
<feature type="compositionally biased region" description="Basic and acidic residues" evidence="1">
    <location>
        <begin position="12"/>
        <end position="35"/>
    </location>
</feature>
<feature type="region of interest" description="Disordered" evidence="1">
    <location>
        <begin position="167"/>
        <end position="189"/>
    </location>
</feature>
<evidence type="ECO:0000313" key="2">
    <source>
        <dbReference type="EMBL" id="MFD1888191.1"/>
    </source>
</evidence>
<keyword evidence="3" id="KW-1185">Reference proteome</keyword>
<name>A0ABW4RPG1_9BACL</name>
<dbReference type="InterPro" id="IPR043737">
    <property type="entry name" value="DUF5682"/>
</dbReference>
<feature type="compositionally biased region" description="Polar residues" evidence="1">
    <location>
        <begin position="179"/>
        <end position="189"/>
    </location>
</feature>
<dbReference type="RefSeq" id="WP_347322922.1">
    <property type="nucleotide sequence ID" value="NZ_JBCGUH010000001.1"/>
</dbReference>
<evidence type="ECO:0000313" key="3">
    <source>
        <dbReference type="Proteomes" id="UP001597233"/>
    </source>
</evidence>
<sequence>MDGLQSQQVYKSVRDDRLESVKDAPDKLQSKQDMIDHDLTSADERKRLEALFRQQVFNADAGVLYMPIRHHSPGCAYHLLRTIADYKPEVILIEGPEAGNPLLSVLADPATRTPVSLYYTYEQGEERGAFYFPLLAYSPEYIAICEAVRRGIPASFIDLNYRAPQAVHKKRSSEEDQPNEQGTEQGSSYQDETLLTGSSFMNRLCAALHCRSFDELWDRWFEAGAVDAVTERYVEEIFLYCSLSRRCYTTEQLERDGTLARERHMLKHIEAARQQYSRVLVITGGFHTLGLLELQQEPSTLSKASAAGSKEWANEAIFTGASHKQGMQRNKAEKPLKEQIYPMVYTFEEADRLNGYASGMPYVAYYDEVWTMMQKGIQQPGQQAAIRLLSVLTRELRRAEAEVSTSDAIEAYSMLQGLAVLRGKSEGSVYELLDGVTSCFIKGESTLTSVQPVERLQQLLTGNQIGEVASNPFAVPIVEDFKQQANACKLKLQFTGRHKKMLDLYTRPQHRQMSRLFHCMTFLGTELAVFESGPDWVAYRDMNLMRETWTYSYSSFTEARLIENSIYGGTIVAAATRRLEKIAAELPEQHSGEAARWLLRALLMGLEHSADELIQHTRHALRQDGSFLSLAGALVLLERMTQHRRLLGLDGDAGLPDLLEEAYVHTVAAMDTLEHVHPDDQAGVVQALKQLHMLAMTGSASFATEPLYDRLQELLERTGLPAALEGVSVAILSRAGILPMSEITERAKGYMRGTPQQMAYTAAYLQGVFAAARDAFLYDRELLSELNGMLSRLSHEDFVRMIPELRMAFTFFTPAETRTIATRAADLFGSAQDVLDEQGVDESVLLHARATDEAIRQELVRWGLM</sequence>
<feature type="compositionally biased region" description="Polar residues" evidence="1">
    <location>
        <begin position="1"/>
        <end position="10"/>
    </location>
</feature>
<dbReference type="EMBL" id="JBHUEH010000032">
    <property type="protein sequence ID" value="MFD1888191.1"/>
    <property type="molecule type" value="Genomic_DNA"/>
</dbReference>
<protein>
    <submittedName>
        <fullName evidence="2">DUF5682 family protein</fullName>
    </submittedName>
</protein>
<reference evidence="3" key="1">
    <citation type="journal article" date="2019" name="Int. J. Syst. Evol. Microbiol.">
        <title>The Global Catalogue of Microorganisms (GCM) 10K type strain sequencing project: providing services to taxonomists for standard genome sequencing and annotation.</title>
        <authorList>
            <consortium name="The Broad Institute Genomics Platform"/>
            <consortium name="The Broad Institute Genome Sequencing Center for Infectious Disease"/>
            <person name="Wu L."/>
            <person name="Ma J."/>
        </authorList>
    </citation>
    <scope>NUCLEOTIDE SEQUENCE [LARGE SCALE GENOMIC DNA]</scope>
    <source>
        <strain evidence="3">CCUG 54950</strain>
    </source>
</reference>